<evidence type="ECO:0000313" key="2">
    <source>
        <dbReference type="Proteomes" id="UP000029392"/>
    </source>
</evidence>
<reference evidence="1 2" key="1">
    <citation type="submission" date="2013-09" db="EMBL/GenBank/DDBJ databases">
        <title>Genome sequencing of Arenimonas malthae.</title>
        <authorList>
            <person name="Chen F."/>
            <person name="Wang G."/>
        </authorList>
    </citation>
    <scope>NUCLEOTIDE SEQUENCE [LARGE SCALE GENOMIC DNA]</scope>
    <source>
        <strain evidence="1 2">CC-JY-1</strain>
    </source>
</reference>
<dbReference type="PATRIC" id="fig|1384054.3.peg.345"/>
<organism evidence="1 2">
    <name type="scientific">Arenimonas malthae CC-JY-1</name>
    <dbReference type="NCBI Taxonomy" id="1384054"/>
    <lineage>
        <taxon>Bacteria</taxon>
        <taxon>Pseudomonadati</taxon>
        <taxon>Pseudomonadota</taxon>
        <taxon>Gammaproteobacteria</taxon>
        <taxon>Lysobacterales</taxon>
        <taxon>Lysobacteraceae</taxon>
        <taxon>Arenimonas</taxon>
    </lineage>
</organism>
<dbReference type="STRING" id="1384054.N790_13130"/>
<dbReference type="EMBL" id="AVCH01000013">
    <property type="protein sequence ID" value="KFN52010.1"/>
    <property type="molecule type" value="Genomic_DNA"/>
</dbReference>
<proteinExistence type="predicted"/>
<dbReference type="OrthoDB" id="6058322at2"/>
<dbReference type="AlphaFoldDB" id="A0A091C5V6"/>
<dbReference type="RefSeq" id="WP_043800049.1">
    <property type="nucleotide sequence ID" value="NZ_AVCH01000013.1"/>
</dbReference>
<sequence>MNAREQFERMLQEWRQSRRLRLGALVVLLILGAHVVLTLSDRQQAMADDYRRDAALLGRLEEASRESAWPERAEQAEAAAEAMRTSIPQAASAGLAQAELQAWLGGQAAVGQLEQARVRAEATLDVPDRPDLWQVVARVEGGVPAGGLERFLQALSSGLPWIQVERLEVTEGRETQLSAIVRGYYRKPDEAPAADAAPAAAGGAP</sequence>
<keyword evidence="2" id="KW-1185">Reference proteome</keyword>
<evidence type="ECO:0008006" key="3">
    <source>
        <dbReference type="Google" id="ProtNLM"/>
    </source>
</evidence>
<comment type="caution">
    <text evidence="1">The sequence shown here is derived from an EMBL/GenBank/DDBJ whole genome shotgun (WGS) entry which is preliminary data.</text>
</comment>
<evidence type="ECO:0000313" key="1">
    <source>
        <dbReference type="EMBL" id="KFN52010.1"/>
    </source>
</evidence>
<name>A0A091C5V6_9GAMM</name>
<dbReference type="eggNOG" id="ENOG5031IVY">
    <property type="taxonomic scope" value="Bacteria"/>
</dbReference>
<accession>A0A091C5V6</accession>
<gene>
    <name evidence="1" type="ORF">N790_13130</name>
</gene>
<protein>
    <recommendedName>
        <fullName evidence="3">Type II secretion system protein M</fullName>
    </recommendedName>
</protein>
<dbReference type="Proteomes" id="UP000029392">
    <property type="component" value="Unassembled WGS sequence"/>
</dbReference>